<feature type="transmembrane region" description="Helical" evidence="1">
    <location>
        <begin position="146"/>
        <end position="168"/>
    </location>
</feature>
<gene>
    <name evidence="2" type="ORF">TM51_07896</name>
</gene>
<keyword evidence="3" id="KW-1185">Reference proteome</keyword>
<dbReference type="SUPFAM" id="SSF48317">
    <property type="entry name" value="Acid phosphatase/Vanadium-dependent haloperoxidase"/>
    <property type="match status" value="1"/>
</dbReference>
<organism evidence="2 3">
    <name type="scientific">Thermobifida fusca TM51</name>
    <dbReference type="NCBI Taxonomy" id="1169414"/>
    <lineage>
        <taxon>Bacteria</taxon>
        <taxon>Bacillati</taxon>
        <taxon>Actinomycetota</taxon>
        <taxon>Actinomycetes</taxon>
        <taxon>Streptosporangiales</taxon>
        <taxon>Nocardiopsidaceae</taxon>
        <taxon>Thermobifida</taxon>
    </lineage>
</organism>
<feature type="transmembrane region" description="Helical" evidence="1">
    <location>
        <begin position="88"/>
        <end position="107"/>
    </location>
</feature>
<dbReference type="InterPro" id="IPR036938">
    <property type="entry name" value="PAP2/HPO_sf"/>
</dbReference>
<keyword evidence="1" id="KW-0472">Membrane</keyword>
<feature type="transmembrane region" description="Helical" evidence="1">
    <location>
        <begin position="16"/>
        <end position="36"/>
    </location>
</feature>
<feature type="transmembrane region" description="Helical" evidence="1">
    <location>
        <begin position="113"/>
        <end position="134"/>
    </location>
</feature>
<dbReference type="AlphaFoldDB" id="A0A9P2TA62"/>
<evidence type="ECO:0000256" key="1">
    <source>
        <dbReference type="SAM" id="Phobius"/>
    </source>
</evidence>
<feature type="transmembrane region" description="Helical" evidence="1">
    <location>
        <begin position="180"/>
        <end position="201"/>
    </location>
</feature>
<sequence>MTGITPAPLRALRRRVAVLVGEVLSPGVLVTVALPLVGWTGTRSLTGVGWGLFAALCCVAVPYIVLFLGVRRGYWQDHHLRDRRQRTVPFLIATGCALTGCAVLLLLDAPRIVLALVVAILAGLVSTSVVNRWWKISVHTTSAAGVATALAFTYGLMWGVAAPAVALVAWSRVELDHHTVAQVVAGALQGAVVCGTVFALLH</sequence>
<dbReference type="RefSeq" id="WP_011291940.1">
    <property type="nucleotide sequence ID" value="NZ_AOSG01000038.1"/>
</dbReference>
<keyword evidence="1" id="KW-1133">Transmembrane helix</keyword>
<evidence type="ECO:0000313" key="2">
    <source>
        <dbReference type="EMBL" id="EOR71392.1"/>
    </source>
</evidence>
<dbReference type="EMBL" id="AOSG01000038">
    <property type="protein sequence ID" value="EOR71392.1"/>
    <property type="molecule type" value="Genomic_DNA"/>
</dbReference>
<evidence type="ECO:0008006" key="4">
    <source>
        <dbReference type="Google" id="ProtNLM"/>
    </source>
</evidence>
<proteinExistence type="predicted"/>
<accession>A0A9P2TA62</accession>
<comment type="caution">
    <text evidence="2">The sequence shown here is derived from an EMBL/GenBank/DDBJ whole genome shotgun (WGS) entry which is preliminary data.</text>
</comment>
<protein>
    <recommendedName>
        <fullName evidence="4">Phosphatidic acid phosphatase type 2/haloperoxidase domain-containing protein</fullName>
    </recommendedName>
</protein>
<name>A0A9P2TA62_THEFU</name>
<feature type="transmembrane region" description="Helical" evidence="1">
    <location>
        <begin position="48"/>
        <end position="68"/>
    </location>
</feature>
<dbReference type="Gene3D" id="1.20.144.10">
    <property type="entry name" value="Phosphatidic acid phosphatase type 2/haloperoxidase"/>
    <property type="match status" value="1"/>
</dbReference>
<evidence type="ECO:0000313" key="3">
    <source>
        <dbReference type="Proteomes" id="UP000014184"/>
    </source>
</evidence>
<dbReference type="Proteomes" id="UP000014184">
    <property type="component" value="Unassembled WGS sequence"/>
</dbReference>
<reference evidence="2 3" key="1">
    <citation type="journal article" date="2013" name="Genome Announc.">
        <title>Draft Genome Sequence of the Lignocellulose Decomposer Thermobifida fusca Strain TM51.</title>
        <authorList>
            <person name="Toth A."/>
            <person name="Barna T."/>
            <person name="Nagy I."/>
            <person name="Horvath B."/>
            <person name="Nagy I."/>
            <person name="Tancsics A."/>
            <person name="Kriszt B."/>
            <person name="Baka E."/>
            <person name="Fekete C."/>
            <person name="Kukolya J."/>
        </authorList>
    </citation>
    <scope>NUCLEOTIDE SEQUENCE [LARGE SCALE GENOMIC DNA]</scope>
    <source>
        <strain evidence="2 3">TM51</strain>
    </source>
</reference>
<keyword evidence="1" id="KW-0812">Transmembrane</keyword>